<organism evidence="2 3">
    <name type="scientific">Nocardioides eburneiflavus</name>
    <dbReference type="NCBI Taxonomy" id="2518372"/>
    <lineage>
        <taxon>Bacteria</taxon>
        <taxon>Bacillati</taxon>
        <taxon>Actinomycetota</taxon>
        <taxon>Actinomycetes</taxon>
        <taxon>Propionibacteriales</taxon>
        <taxon>Nocardioidaceae</taxon>
        <taxon>Nocardioides</taxon>
    </lineage>
</organism>
<dbReference type="RefSeq" id="WP_135840228.1">
    <property type="nucleotide sequence ID" value="NZ_SRRO01000001.1"/>
</dbReference>
<evidence type="ECO:0000313" key="3">
    <source>
        <dbReference type="Proteomes" id="UP000297496"/>
    </source>
</evidence>
<accession>A0A4Z1CD54</accession>
<name>A0A4Z1CD54_9ACTN</name>
<dbReference type="EMBL" id="SRRO01000001">
    <property type="protein sequence ID" value="TGN65736.1"/>
    <property type="molecule type" value="Genomic_DNA"/>
</dbReference>
<evidence type="ECO:0000313" key="2">
    <source>
        <dbReference type="EMBL" id="TGN65736.1"/>
    </source>
</evidence>
<reference evidence="2 3" key="1">
    <citation type="submission" date="2019-04" db="EMBL/GenBank/DDBJ databases">
        <title>Three New Species of Nocardioides, Nocardioides euryhalodurans sp. nov., Nocardioides seonyuensis sp. nov. and Nocardioides eburneoflavus sp. nov. Isolated from Soil.</title>
        <authorList>
            <person name="Roh S.G."/>
            <person name="Lee C."/>
            <person name="Kim M.-K."/>
            <person name="Kim S.B."/>
        </authorList>
    </citation>
    <scope>NUCLEOTIDE SEQUENCE [LARGE SCALE GENOMIC DNA]</scope>
    <source>
        <strain evidence="2 3">MMS17-SY213</strain>
    </source>
</reference>
<sequence>MLGANAAHGSAGDGSEHQARTDPDEAQSGEQSADVGGRVVGPGEEDATGCDDGEAEGGNGADREVGTAVSGEVGADDEGRGERKERESGLQGE</sequence>
<proteinExistence type="predicted"/>
<evidence type="ECO:0000256" key="1">
    <source>
        <dbReference type="SAM" id="MobiDB-lite"/>
    </source>
</evidence>
<feature type="compositionally biased region" description="Basic and acidic residues" evidence="1">
    <location>
        <begin position="14"/>
        <end position="23"/>
    </location>
</feature>
<comment type="caution">
    <text evidence="2">The sequence shown here is derived from an EMBL/GenBank/DDBJ whole genome shotgun (WGS) entry which is preliminary data.</text>
</comment>
<dbReference type="AlphaFoldDB" id="A0A4Z1CD54"/>
<gene>
    <name evidence="2" type="ORF">EXE59_18575</name>
</gene>
<protein>
    <submittedName>
        <fullName evidence="2">Uncharacterized protein</fullName>
    </submittedName>
</protein>
<feature type="compositionally biased region" description="Acidic residues" evidence="1">
    <location>
        <begin position="43"/>
        <end position="55"/>
    </location>
</feature>
<dbReference type="Proteomes" id="UP000297496">
    <property type="component" value="Unassembled WGS sequence"/>
</dbReference>
<feature type="region of interest" description="Disordered" evidence="1">
    <location>
        <begin position="1"/>
        <end position="93"/>
    </location>
</feature>
<keyword evidence="3" id="KW-1185">Reference proteome</keyword>
<feature type="compositionally biased region" description="Basic and acidic residues" evidence="1">
    <location>
        <begin position="77"/>
        <end position="93"/>
    </location>
</feature>